<evidence type="ECO:0000256" key="1">
    <source>
        <dbReference type="ARBA" id="ARBA00004196"/>
    </source>
</evidence>
<dbReference type="PANTHER" id="PTHR42953:SF1">
    <property type="entry name" value="METAL-BINDING PROTEIN HI_0362-RELATED"/>
    <property type="match status" value="1"/>
</dbReference>
<dbReference type="SUPFAM" id="SSF53807">
    <property type="entry name" value="Helical backbone' metal receptor"/>
    <property type="match status" value="1"/>
</dbReference>
<accession>A0ABQ1NXS6</accession>
<feature type="signal peptide" evidence="7">
    <location>
        <begin position="1"/>
        <end position="24"/>
    </location>
</feature>
<evidence type="ECO:0000256" key="2">
    <source>
        <dbReference type="ARBA" id="ARBA00022448"/>
    </source>
</evidence>
<keyword evidence="2 5" id="KW-0813">Transport</keyword>
<protein>
    <submittedName>
        <fullName evidence="8">ABC transporter substrate-binding protein</fullName>
    </submittedName>
</protein>
<comment type="subcellular location">
    <subcellularLocation>
        <location evidence="1">Cell envelope</location>
    </subcellularLocation>
</comment>
<dbReference type="PRINTS" id="PR00690">
    <property type="entry name" value="ADHESNFAMILY"/>
</dbReference>
<evidence type="ECO:0000256" key="7">
    <source>
        <dbReference type="SAM" id="SignalP"/>
    </source>
</evidence>
<dbReference type="Pfam" id="PF01297">
    <property type="entry name" value="ZnuA"/>
    <property type="match status" value="1"/>
</dbReference>
<sequence length="339" mass="34699">MPRPARVLSALAVAALLLPLAACGGGDAAAGSSGAASGGDGRLKVVASTDVYGDLAATVGGDAVEVTSVISGPDKDPHSYESTVRDSLAVSRADLVILNGGGYDTFMEGLVEKNQVDAAHVVDAVATSGLEPEDEHDAGSSGDASADDHGEAGHDHDHGAFNEHVWYSLPAAQKVVTAIKDRLAAARPADAATFDANATALTGRISGLTQRLAALKGEAAGGGTTRDVAITEPVPLYLLEAAGLHNVTPASFSEAIEEGGDVSPTDLFTLRTLMQQKKVALLAYNTQSESEQTRTVATAARTAGVPVVDFTETLPDGKHYADWMADNISGVESALRTAR</sequence>
<gene>
    <name evidence="8" type="ORF">GCM10011512_12320</name>
</gene>
<name>A0ABQ1NXS6_9MICC</name>
<comment type="caution">
    <text evidence="8">The sequence shown here is derived from an EMBL/GenBank/DDBJ whole genome shotgun (WGS) entry which is preliminary data.</text>
</comment>
<reference evidence="9" key="1">
    <citation type="journal article" date="2019" name="Int. J. Syst. Evol. Microbiol.">
        <title>The Global Catalogue of Microorganisms (GCM) 10K type strain sequencing project: providing services to taxonomists for standard genome sequencing and annotation.</title>
        <authorList>
            <consortium name="The Broad Institute Genomics Platform"/>
            <consortium name="The Broad Institute Genome Sequencing Center for Infectious Disease"/>
            <person name="Wu L."/>
            <person name="Ma J."/>
        </authorList>
    </citation>
    <scope>NUCLEOTIDE SEQUENCE [LARGE SCALE GENOMIC DNA]</scope>
    <source>
        <strain evidence="9">CGMCC 1.15480</strain>
    </source>
</reference>
<proteinExistence type="inferred from homology"/>
<evidence type="ECO:0000313" key="8">
    <source>
        <dbReference type="EMBL" id="GGC86941.1"/>
    </source>
</evidence>
<feature type="compositionally biased region" description="Basic and acidic residues" evidence="6">
    <location>
        <begin position="146"/>
        <end position="158"/>
    </location>
</feature>
<feature type="region of interest" description="Disordered" evidence="6">
    <location>
        <begin position="129"/>
        <end position="158"/>
    </location>
</feature>
<dbReference type="InterPro" id="IPR006127">
    <property type="entry name" value="ZnuA-like"/>
</dbReference>
<comment type="similarity">
    <text evidence="5">Belongs to the bacterial solute-binding protein 9 family.</text>
</comment>
<dbReference type="InterPro" id="IPR006128">
    <property type="entry name" value="Lipoprotein_PsaA-like"/>
</dbReference>
<dbReference type="EMBL" id="BMJI01000005">
    <property type="protein sequence ID" value="GGC86941.1"/>
    <property type="molecule type" value="Genomic_DNA"/>
</dbReference>
<evidence type="ECO:0000313" key="9">
    <source>
        <dbReference type="Proteomes" id="UP000597761"/>
    </source>
</evidence>
<keyword evidence="4 7" id="KW-0732">Signal</keyword>
<dbReference type="PANTHER" id="PTHR42953">
    <property type="entry name" value="HIGH-AFFINITY ZINC UPTAKE SYSTEM PROTEIN ZNUA-RELATED"/>
    <property type="match status" value="1"/>
</dbReference>
<feature type="chain" id="PRO_5047517657" evidence="7">
    <location>
        <begin position="25"/>
        <end position="339"/>
    </location>
</feature>
<evidence type="ECO:0000256" key="3">
    <source>
        <dbReference type="ARBA" id="ARBA00022723"/>
    </source>
</evidence>
<dbReference type="Proteomes" id="UP000597761">
    <property type="component" value="Unassembled WGS sequence"/>
</dbReference>
<evidence type="ECO:0000256" key="6">
    <source>
        <dbReference type="SAM" id="MobiDB-lite"/>
    </source>
</evidence>
<dbReference type="InterPro" id="IPR050492">
    <property type="entry name" value="Bact_metal-bind_prot9"/>
</dbReference>
<dbReference type="RefSeq" id="WP_188667461.1">
    <property type="nucleotide sequence ID" value="NZ_BMJI01000005.1"/>
</dbReference>
<dbReference type="Gene3D" id="3.40.50.1980">
    <property type="entry name" value="Nitrogenase molybdenum iron protein domain"/>
    <property type="match status" value="2"/>
</dbReference>
<evidence type="ECO:0000256" key="5">
    <source>
        <dbReference type="RuleBase" id="RU003512"/>
    </source>
</evidence>
<organism evidence="8 9">
    <name type="scientific">Tersicoccus solisilvae</name>
    <dbReference type="NCBI Taxonomy" id="1882339"/>
    <lineage>
        <taxon>Bacteria</taxon>
        <taxon>Bacillati</taxon>
        <taxon>Actinomycetota</taxon>
        <taxon>Actinomycetes</taxon>
        <taxon>Micrococcales</taxon>
        <taxon>Micrococcaceae</taxon>
        <taxon>Tersicoccus</taxon>
    </lineage>
</organism>
<keyword evidence="9" id="KW-1185">Reference proteome</keyword>
<evidence type="ECO:0000256" key="4">
    <source>
        <dbReference type="ARBA" id="ARBA00022729"/>
    </source>
</evidence>
<keyword evidence="3" id="KW-0479">Metal-binding</keyword>